<evidence type="ECO:0000313" key="6">
    <source>
        <dbReference type="Proteomes" id="UP000282311"/>
    </source>
</evidence>
<comment type="caution">
    <text evidence="5">The sequence shown here is derived from an EMBL/GenBank/DDBJ whole genome shotgun (WGS) entry which is preliminary data.</text>
</comment>
<keyword evidence="6" id="KW-1185">Reference proteome</keyword>
<feature type="chain" id="PRO_5017242691" description="SLH domain-containing protein" evidence="3">
    <location>
        <begin position="51"/>
        <end position="1043"/>
    </location>
</feature>
<dbReference type="OrthoDB" id="1706086at2"/>
<dbReference type="InterPro" id="IPR014755">
    <property type="entry name" value="Cu-Rt/internalin_Ig-like"/>
</dbReference>
<evidence type="ECO:0000313" key="5">
    <source>
        <dbReference type="EMBL" id="RKN78863.1"/>
    </source>
</evidence>
<gene>
    <name evidence="5" type="ORF">D7M11_22575</name>
</gene>
<accession>A0A3B0BYZ6</accession>
<evidence type="ECO:0000256" key="2">
    <source>
        <dbReference type="SAM" id="MobiDB-lite"/>
    </source>
</evidence>
<evidence type="ECO:0000259" key="4">
    <source>
        <dbReference type="PROSITE" id="PS51272"/>
    </source>
</evidence>
<dbReference type="AlphaFoldDB" id="A0A3B0BYZ6"/>
<dbReference type="RefSeq" id="WP_120749530.1">
    <property type="nucleotide sequence ID" value="NZ_RBAH01000018.1"/>
</dbReference>
<keyword evidence="1 3" id="KW-0732">Signal</keyword>
<organism evidence="5 6">
    <name type="scientific">Paenibacillus ginsengarvi</name>
    <dbReference type="NCBI Taxonomy" id="400777"/>
    <lineage>
        <taxon>Bacteria</taxon>
        <taxon>Bacillati</taxon>
        <taxon>Bacillota</taxon>
        <taxon>Bacilli</taxon>
        <taxon>Bacillales</taxon>
        <taxon>Paenibacillaceae</taxon>
        <taxon>Paenibacillus</taxon>
    </lineage>
</organism>
<name>A0A3B0BYZ6_9BACL</name>
<feature type="signal peptide" evidence="3">
    <location>
        <begin position="1"/>
        <end position="50"/>
    </location>
</feature>
<protein>
    <recommendedName>
        <fullName evidence="4">SLH domain-containing protein</fullName>
    </recommendedName>
</protein>
<dbReference type="Pfam" id="PF00395">
    <property type="entry name" value="SLH"/>
    <property type="match status" value="1"/>
</dbReference>
<dbReference type="PROSITE" id="PS51272">
    <property type="entry name" value="SLH"/>
    <property type="match status" value="1"/>
</dbReference>
<feature type="region of interest" description="Disordered" evidence="2">
    <location>
        <begin position="1"/>
        <end position="22"/>
    </location>
</feature>
<sequence>MSNKSFPSKLNTQTSYDDNRGGEKKVMKKSLSVLVATAMVSSVFASVAFAADTTLTTQQKLDALIAAGIFDKDGTGNGSELDANMSREQLAKILAKLKDLKEVSGTSYTDVAADRWSAGFIQAVSKATPVLMDGVADGVFNPSGEVTLEQLATVAVRALGLQPNNSGAVKGNVSSWAKGYVATAIANGLLSEKADFTKSAIRSELVEATYGAKEAIEKANVPAQVSVKEVKATGVKTVTVALDRDVDTSKATVTLKKGSTAITTTTKWSADKKTATLTLTETTLKAGEYTVTLGGLDASAIKTAEGKFTAEDEKVQKIDFVNANDTIAYAKNTVVKIKASNQYGENASSSAGNYNVYGATKLTKDAEGYLLATVDTTTQSQGVGIVTLTIINNDSHVSATKNFKVGTAPILSKLELGDPQYSNGTAVTGSGDNVKFTLNLYDQYGGSMGYDALNIGSTGELKPTVIWNTYLEGVNYATEDNGNNVPILKINLTKNVDKDGDYTFTVINQAASASGKITVKSAKVATKVEIGAPEGDVIAAGDKNVYVPIIAYDAAGNVLSASDLVSDENLKRIMVSSNASTSTQLVASGENKGKVLLDNVPGSKNSAVSLNVFIATANVQSNASKTFTVQQARIPDFIKEVTVPGKQLAPGGSTAFKYAIYDQYGKVMDTVNQVDSQGNISASGSTFKVTVTANTYDANGNLVTGITKGNKVETLPNALAYVTTDADSADSNVVQFDSTAKEFGPDVKTGFGGSTYRFAAKNTDAAKGYKVELTVKLWKDSTELSKVVRSVTVANVTSSDMTYSLNAVAALYNAKDQNNYSVTDAVYNKTSAGVEEKFERKDQIVATSKFGREVVVSAKNAAGETVGIPKQIISIQPTDSSIVNTLVVPQANGNSKAYVIGVKPGTTTVTVSFLAPDGSTKTLDTSVTVKGDAMNVTKVSWDAKAYNDKLTFNAFINANIVDNYNVTFEDATAQKYNYLLGATFGISNVSGGTAKVDQYGNVTATPTVAGGTVVFDLSVNAAGKSATTTIYANAATTTRSEHK</sequence>
<dbReference type="InterPro" id="IPR001119">
    <property type="entry name" value="SLH_dom"/>
</dbReference>
<dbReference type="Gene3D" id="2.60.40.1220">
    <property type="match status" value="1"/>
</dbReference>
<dbReference type="EMBL" id="RBAH01000018">
    <property type="protein sequence ID" value="RKN78863.1"/>
    <property type="molecule type" value="Genomic_DNA"/>
</dbReference>
<feature type="compositionally biased region" description="Polar residues" evidence="2">
    <location>
        <begin position="1"/>
        <end position="16"/>
    </location>
</feature>
<feature type="domain" description="SLH" evidence="4">
    <location>
        <begin position="104"/>
        <end position="169"/>
    </location>
</feature>
<evidence type="ECO:0000256" key="3">
    <source>
        <dbReference type="SAM" id="SignalP"/>
    </source>
</evidence>
<dbReference type="Proteomes" id="UP000282311">
    <property type="component" value="Unassembled WGS sequence"/>
</dbReference>
<proteinExistence type="predicted"/>
<evidence type="ECO:0000256" key="1">
    <source>
        <dbReference type="ARBA" id="ARBA00022729"/>
    </source>
</evidence>
<reference evidence="5 6" key="1">
    <citation type="journal article" date="2007" name="Int. J. Syst. Evol. Microbiol.">
        <title>Paenibacillus ginsengarvi sp. nov., isolated from soil from ginseng cultivation.</title>
        <authorList>
            <person name="Yoon M.H."/>
            <person name="Ten L.N."/>
            <person name="Im W.T."/>
        </authorList>
    </citation>
    <scope>NUCLEOTIDE SEQUENCE [LARGE SCALE GENOMIC DNA]</scope>
    <source>
        <strain evidence="5 6">KCTC 13059</strain>
    </source>
</reference>